<keyword evidence="1" id="KW-0479">Metal-binding</keyword>
<feature type="region of interest" description="Disordered" evidence="5">
    <location>
        <begin position="145"/>
        <end position="334"/>
    </location>
</feature>
<feature type="region of interest" description="Disordered" evidence="5">
    <location>
        <begin position="2684"/>
        <end position="2740"/>
    </location>
</feature>
<feature type="compositionally biased region" description="Low complexity" evidence="5">
    <location>
        <begin position="116"/>
        <end position="129"/>
    </location>
</feature>
<evidence type="ECO:0000256" key="1">
    <source>
        <dbReference type="ARBA" id="ARBA00022723"/>
    </source>
</evidence>
<evidence type="ECO:0000256" key="4">
    <source>
        <dbReference type="PROSITE-ProRule" id="PRU00042"/>
    </source>
</evidence>
<feature type="domain" description="C2H2-type" evidence="6">
    <location>
        <begin position="2311"/>
        <end position="2341"/>
    </location>
</feature>
<feature type="domain" description="C2H2-type" evidence="6">
    <location>
        <begin position="2281"/>
        <end position="2310"/>
    </location>
</feature>
<feature type="domain" description="C2H2-type" evidence="6">
    <location>
        <begin position="2191"/>
        <end position="2220"/>
    </location>
</feature>
<dbReference type="Gene3D" id="3.30.160.60">
    <property type="entry name" value="Classic Zinc Finger"/>
    <property type="match status" value="6"/>
</dbReference>
<feature type="compositionally biased region" description="Low complexity" evidence="5">
    <location>
        <begin position="179"/>
        <end position="216"/>
    </location>
</feature>
<feature type="compositionally biased region" description="Low complexity" evidence="5">
    <location>
        <begin position="1591"/>
        <end position="1605"/>
    </location>
</feature>
<feature type="region of interest" description="Disordered" evidence="5">
    <location>
        <begin position="2337"/>
        <end position="2362"/>
    </location>
</feature>
<dbReference type="InterPro" id="IPR011011">
    <property type="entry name" value="Znf_FYVE_PHD"/>
</dbReference>
<feature type="region of interest" description="Disordered" evidence="5">
    <location>
        <begin position="1"/>
        <end position="129"/>
    </location>
</feature>
<feature type="compositionally biased region" description="Pro residues" evidence="5">
    <location>
        <begin position="793"/>
        <end position="807"/>
    </location>
</feature>
<feature type="compositionally biased region" description="Pro residues" evidence="5">
    <location>
        <begin position="472"/>
        <end position="487"/>
    </location>
</feature>
<dbReference type="PROSITE" id="PS00028">
    <property type="entry name" value="ZINC_FINGER_C2H2_1"/>
    <property type="match status" value="6"/>
</dbReference>
<feature type="region of interest" description="Disordered" evidence="5">
    <location>
        <begin position="767"/>
        <end position="848"/>
    </location>
</feature>
<feature type="compositionally biased region" description="Pro residues" evidence="5">
    <location>
        <begin position="819"/>
        <end position="848"/>
    </location>
</feature>
<feature type="region of interest" description="Disordered" evidence="5">
    <location>
        <begin position="1624"/>
        <end position="1666"/>
    </location>
</feature>
<dbReference type="InterPro" id="IPR013083">
    <property type="entry name" value="Znf_RING/FYVE/PHD"/>
</dbReference>
<name>A0ABQ8UK76_9EUKA</name>
<comment type="caution">
    <text evidence="7">The sequence shown here is derived from an EMBL/GenBank/DDBJ whole genome shotgun (WGS) entry which is preliminary data.</text>
</comment>
<feature type="compositionally biased region" description="Low complexity" evidence="5">
    <location>
        <begin position="808"/>
        <end position="818"/>
    </location>
</feature>
<keyword evidence="8" id="KW-1185">Reference proteome</keyword>
<accession>A0ABQ8UK76</accession>
<feature type="compositionally biased region" description="Basic and acidic residues" evidence="5">
    <location>
        <begin position="9"/>
        <end position="19"/>
    </location>
</feature>
<dbReference type="Gene3D" id="2.170.270.10">
    <property type="entry name" value="SET domain"/>
    <property type="match status" value="1"/>
</dbReference>
<feature type="compositionally biased region" description="Low complexity" evidence="5">
    <location>
        <begin position="560"/>
        <end position="575"/>
    </location>
</feature>
<feature type="compositionally biased region" description="Basic and acidic residues" evidence="5">
    <location>
        <begin position="1245"/>
        <end position="1254"/>
    </location>
</feature>
<evidence type="ECO:0000313" key="7">
    <source>
        <dbReference type="EMBL" id="KAJ4458827.1"/>
    </source>
</evidence>
<feature type="domain" description="C2H2-type" evidence="6">
    <location>
        <begin position="2161"/>
        <end position="2190"/>
    </location>
</feature>
<dbReference type="Gene3D" id="3.30.40.10">
    <property type="entry name" value="Zinc/RING finger domain, C3HC4 (zinc finger)"/>
    <property type="match status" value="1"/>
</dbReference>
<dbReference type="InterPro" id="IPR013087">
    <property type="entry name" value="Znf_C2H2_type"/>
</dbReference>
<dbReference type="Pfam" id="PF14652">
    <property type="entry name" value="DUF4457"/>
    <property type="match status" value="3"/>
</dbReference>
<dbReference type="InterPro" id="IPR026704">
    <property type="entry name" value="KATNIP"/>
</dbReference>
<feature type="region of interest" description="Disordered" evidence="5">
    <location>
        <begin position="353"/>
        <end position="391"/>
    </location>
</feature>
<dbReference type="Pfam" id="PF00096">
    <property type="entry name" value="zf-C2H2"/>
    <property type="match status" value="5"/>
</dbReference>
<dbReference type="SUPFAM" id="SSF57903">
    <property type="entry name" value="FYVE/PHD zinc finger"/>
    <property type="match status" value="1"/>
</dbReference>
<feature type="region of interest" description="Disordered" evidence="5">
    <location>
        <begin position="455"/>
        <end position="652"/>
    </location>
</feature>
<evidence type="ECO:0000256" key="5">
    <source>
        <dbReference type="SAM" id="MobiDB-lite"/>
    </source>
</evidence>
<dbReference type="PANTHER" id="PTHR21534:SF0">
    <property type="entry name" value="KATANIN-INTERACTING PROTEIN"/>
    <property type="match status" value="1"/>
</dbReference>
<dbReference type="InterPro" id="IPR027859">
    <property type="entry name" value="KATNIP_dom"/>
</dbReference>
<feature type="domain" description="C2H2-type" evidence="6">
    <location>
        <begin position="2221"/>
        <end position="2250"/>
    </location>
</feature>
<dbReference type="Proteomes" id="UP001141327">
    <property type="component" value="Unassembled WGS sequence"/>
</dbReference>
<dbReference type="PANTHER" id="PTHR21534">
    <property type="entry name" value="KATANIN-INTERACTING PROTEIN"/>
    <property type="match status" value="1"/>
</dbReference>
<dbReference type="SMART" id="SM00355">
    <property type="entry name" value="ZnF_C2H2"/>
    <property type="match status" value="6"/>
</dbReference>
<dbReference type="InterPro" id="IPR046341">
    <property type="entry name" value="SET_dom_sf"/>
</dbReference>
<proteinExistence type="predicted"/>
<evidence type="ECO:0000313" key="8">
    <source>
        <dbReference type="Proteomes" id="UP001141327"/>
    </source>
</evidence>
<feature type="region of interest" description="Disordered" evidence="5">
    <location>
        <begin position="666"/>
        <end position="744"/>
    </location>
</feature>
<evidence type="ECO:0000259" key="6">
    <source>
        <dbReference type="PROSITE" id="PS50157"/>
    </source>
</evidence>
<feature type="region of interest" description="Disordered" evidence="5">
    <location>
        <begin position="1219"/>
        <end position="1265"/>
    </location>
</feature>
<evidence type="ECO:0000256" key="2">
    <source>
        <dbReference type="ARBA" id="ARBA00022771"/>
    </source>
</evidence>
<feature type="compositionally biased region" description="Pro residues" evidence="5">
    <location>
        <begin position="681"/>
        <end position="691"/>
    </location>
</feature>
<dbReference type="SUPFAM" id="SSF82199">
    <property type="entry name" value="SET domain"/>
    <property type="match status" value="1"/>
</dbReference>
<dbReference type="InterPro" id="IPR001965">
    <property type="entry name" value="Znf_PHD"/>
</dbReference>
<feature type="region of interest" description="Disordered" evidence="5">
    <location>
        <begin position="1551"/>
        <end position="1608"/>
    </location>
</feature>
<evidence type="ECO:0000256" key="3">
    <source>
        <dbReference type="ARBA" id="ARBA00022833"/>
    </source>
</evidence>
<dbReference type="PROSITE" id="PS50157">
    <property type="entry name" value="ZINC_FINGER_C2H2_2"/>
    <property type="match status" value="6"/>
</dbReference>
<gene>
    <name evidence="7" type="ORF">PAPYR_5350</name>
</gene>
<protein>
    <recommendedName>
        <fullName evidence="6">C2H2-type domain-containing protein</fullName>
    </recommendedName>
</protein>
<feature type="domain" description="C2H2-type" evidence="6">
    <location>
        <begin position="2251"/>
        <end position="2280"/>
    </location>
</feature>
<feature type="compositionally biased region" description="Pro residues" evidence="5">
    <location>
        <begin position="308"/>
        <end position="317"/>
    </location>
</feature>
<feature type="region of interest" description="Disordered" evidence="5">
    <location>
        <begin position="1171"/>
        <end position="1207"/>
    </location>
</feature>
<dbReference type="EMBL" id="JAPMOS010000025">
    <property type="protein sequence ID" value="KAJ4458827.1"/>
    <property type="molecule type" value="Genomic_DNA"/>
</dbReference>
<organism evidence="7 8">
    <name type="scientific">Paratrimastix pyriformis</name>
    <dbReference type="NCBI Taxonomy" id="342808"/>
    <lineage>
        <taxon>Eukaryota</taxon>
        <taxon>Metamonada</taxon>
        <taxon>Preaxostyla</taxon>
        <taxon>Paratrimastigidae</taxon>
        <taxon>Paratrimastix</taxon>
    </lineage>
</organism>
<feature type="compositionally biased region" description="Low complexity" evidence="5">
    <location>
        <begin position="731"/>
        <end position="740"/>
    </location>
</feature>
<feature type="compositionally biased region" description="Low complexity" evidence="5">
    <location>
        <begin position="79"/>
        <end position="108"/>
    </location>
</feature>
<reference evidence="7" key="1">
    <citation type="journal article" date="2022" name="bioRxiv">
        <title>Genomics of Preaxostyla Flagellates Illuminates Evolutionary Transitions and the Path Towards Mitochondrial Loss.</title>
        <authorList>
            <person name="Novak L.V.F."/>
            <person name="Treitli S.C."/>
            <person name="Pyrih J."/>
            <person name="Halakuc P."/>
            <person name="Pipaliya S.V."/>
            <person name="Vacek V."/>
            <person name="Brzon O."/>
            <person name="Soukal P."/>
            <person name="Eme L."/>
            <person name="Dacks J.B."/>
            <person name="Karnkowska A."/>
            <person name="Elias M."/>
            <person name="Hampl V."/>
        </authorList>
    </citation>
    <scope>NUCLEOTIDE SEQUENCE</scope>
    <source>
        <strain evidence="7">RCP-MX</strain>
    </source>
</reference>
<sequence length="2740" mass="289003">MSLSQRPRRTWEDRKKVAEKPSAGHPPAKASVRFAPQTTEIAPMEFGPSESMELPSSSVFGKPETIMDTPGEVHPPEVSHAATVAESASARRSRPLSAPRRPGLVAPGATPPPAKPAAAVASTTAAPTAQWSAQTTMLLDAIQRENAAALSRHQQRLKDHKESPPHVSPRRVMPHQTPPHHSSPAPAPAPAALAPALSPSKQGAPAAKAAAAAAPAGELPRTTENVGEFLSLGEALPEGGFQPNDEMFPQGPAAEDEGYGDDFEVDQDQDQGEGLAPGDETPPATPPPGDSHGPQGLLPSVHEAALPQPQPTHPQQPPHGSAASVPGAGVTAGRLAPSDFNATVHLTHLSRLLEPTGDSTPGGSHTGATGGKLSQTMATGPTGGSSTGGLSRSMAVEGRKSFMGVWLDSHEIALLRQSLQAGHHVKETATTPFDGFSRHGGVTFLPRALLPIPGSDAPAPDPLDPAWLVGIGPPPPLVALDPDPPQGRPRGRPTAPPDRDHESASRPPVALRPPSSSHARPSLLQPTVAGAASSAPMGPPAEGPRSLSVPRRLPLPSDTPASQPQAGGAAGAASGVAGGPSVGQRTRAEVEMELLRLASGSRKGARPPSQQAAPPLGPPLPLHPPSEPAGTGVAPGLGLPPRQSASRGASRGASRLIFDPFAAQGAPSPALQAESSFVAPPVAPSPRPPLSPTNEPAHRPSPQPQPFPIEDRRHLPLAPTSAAAAPPPPTAGASGPLAALTEKLRRLSPRKQRLLLQLLDRIEESAGTGEEVDLPPGLFNHHDAAPAHAASPSPRPSPAPAPSPPAPGRGSSTIAAAPHPQPAPPVQPRPSPSPAPSPTPSPAATAVPPPAACGSVLPGPGLPSDAFLPAGCAPLAMPPTERPYQGPGGWQFLLRVLTNWGHATWAGLTEVAIHDAQGRRLVVAPGHLAVRPPAAALAECPLPAATRGQPHPEWITPAAGAGWAPEAVGRAPSDNAPGDGPGGAWEQVAQTLPRLVNGKTRTTTERNMWRVPVHGAATRGSLQPAPRAPGLAEVLLTVPYYVPARGGEGWVLNGPPASVRLYNFNKNLQESTRGVRWAELFFLPDPARSPAAPLPVLASSLPTGRGTHTPAAPPLLMWRGEVERALGNVVFDIHTDITLLPPALTGPLPAAPGVGPDVRLVDAPLVDASLEEEMPTPESEAGSPLAEAAAPSSSHEEESRQPQPPPATIRLREDIQDQQGPHVEAPGPAPVMGPPRGNTPTRRAPSTERHHPADEEPAGSACTPAIPELPRCEGLVFKLLSNWGDATGAPPPWPQLSNHRPPNIHHLDCRDVGDVGMQFIGLCGIEVFDEQGSLVALPDPAQVHPTSLPPSPQPHCAYVASAPHQLCLTVTLTNIIGPVSCNAPSALAAAALQRAPDGPTPPTTPHDERAVPREDPHAILNASLIAVPQQPVNLFDGTHMWCAPYRIGADVRVTVRFGRPVTVALIRIWNYNKNRIRSCLGVRQLEIGPLAAPGSPAGRPFFRGEIRQAPGTLALYEQSAEAILFTTRPAVLAALEATLASLASGVAAAAGRHQGGASPPGDTAATQGATPAADGVPNFLPPRPRTQQRQAAPEADGGDEAAAPASSMQRLEATLSALDAQMAAGAEGDEEGGELAGSRGGAERRTWTAMRRARVQQEAAQKHSREAAMRFPTATVVALHFLSTWGDPSFIGLTGLELVDGQGATIPLTESQLAITPKDLFGRSRTLANLVTAPFETIDGHKMWVAPFNKDEYTSLTVTLAQPTVLRGLRLWNYNRSWDDTFRGARDVELLIDRRPHAAFVARKAPGHTEFPFGQFISLGTPAVPLAGPQAPPPLLLPAPGQKPSKPLPLRVQQDYETVANPCGCVFTLAIATTWGDPYYAGLNGIAFYDAAGEEIPYRTLDGEPCCVASALPHDVNDSAMGITGDVRSASPLPRHLASLFFRLCLPVLGSPHLAVLRGPRAARRRLPENLIDGVNNTFDDTHMFLAPFTPGQINYVYIAFDRPHPIGCVRFWNYSKTPERGVDEFELYVDDVLIYRGHLRKAPALAQLQQEARRPLGKGRPAAGVAPLVGNIPDFSQSILFTQDPALVARERARIYYSLDDQMVKFIDNDRVMSEPRNQPKPLLQDGVRPVTEWVCWANGSFGYECRQLRIAGMAKERPYCCTYEGCGKAFTQAGDLARHLRTHTGERPYRCTYEGCGKAFTLAGNLATHLRTHTGERPYRCTYEGCGKAFTLAGNLATHLRTHTGERPYRCTYEGCGKAFTQAGDLARHLRTHTGERPYRCTYEGCGKAFTLAGDLARHLRTHTGERPYRCTYEGCGKAFTQAGTLAGHRRAIHGAVGPLPPPSFTGPSAGRRGMHHNEPSQSVRILPPCGFCGLNAWTNDGVECHPGDGGCGRWYHGTCVGINPEDADAICGFVCPECRLRGENDELRRVGIAPLGSLQTEGRKSNSDRSISVRVPGRKGDEAHYRIYPDLSTIPGAGIGLFIEGRARKGDVICFWSGVELNMKEAKCCPSQYLIRRQDGIYIDASCSHSLGQFMNHSDCPNVELLDATDTDGAHIIACMAKIALADCELFCFYPSLSPEPGPCTHDPTRPGRWVPPWRGLRPCPCGLHELTAWHNDHPVMPVPDLVITRVPDILAMGLTSATSMEALTAATYTTLPTATSTTASEVDASAVTASAATATTTNAVTTGEPSKPSPAVSVPLACSTNCLPPLDPDVPPTEGTTAITPDSVPRPPLNEQ</sequence>
<feature type="compositionally biased region" description="Acidic residues" evidence="5">
    <location>
        <begin position="254"/>
        <end position="271"/>
    </location>
</feature>
<keyword evidence="2 4" id="KW-0863">Zinc-finger</keyword>
<dbReference type="SUPFAM" id="SSF57667">
    <property type="entry name" value="beta-beta-alpha zinc fingers"/>
    <property type="match status" value="3"/>
</dbReference>
<dbReference type="SMART" id="SM00249">
    <property type="entry name" value="PHD"/>
    <property type="match status" value="1"/>
</dbReference>
<keyword evidence="3" id="KW-0862">Zinc</keyword>
<feature type="compositionally biased region" description="Pro residues" evidence="5">
    <location>
        <begin position="615"/>
        <end position="627"/>
    </location>
</feature>
<dbReference type="InterPro" id="IPR036236">
    <property type="entry name" value="Znf_C2H2_sf"/>
</dbReference>
<feature type="compositionally biased region" description="Low complexity" evidence="5">
    <location>
        <begin position="1177"/>
        <end position="1193"/>
    </location>
</feature>